<evidence type="ECO:0000313" key="2">
    <source>
        <dbReference type="Proteomes" id="UP000887116"/>
    </source>
</evidence>
<keyword evidence="2" id="KW-1185">Reference proteome</keyword>
<accession>A0A8X6INM5</accession>
<evidence type="ECO:0000313" key="1">
    <source>
        <dbReference type="EMBL" id="GFR25624.1"/>
    </source>
</evidence>
<dbReference type="EMBL" id="BMAO01028559">
    <property type="protein sequence ID" value="GFR25624.1"/>
    <property type="molecule type" value="Genomic_DNA"/>
</dbReference>
<sequence>MRLVTEEDIVPLTSFSINILTKKYDIKSGKVSVLKIAFYDTPLDSSAEAEVIQTVQLSNERSYKVD</sequence>
<name>A0A8X6INM5_TRICU</name>
<comment type="caution">
    <text evidence="1">The sequence shown here is derived from an EMBL/GenBank/DDBJ whole genome shotgun (WGS) entry which is preliminary data.</text>
</comment>
<proteinExistence type="predicted"/>
<organism evidence="1 2">
    <name type="scientific">Trichonephila clavata</name>
    <name type="common">Joro spider</name>
    <name type="synonym">Nephila clavata</name>
    <dbReference type="NCBI Taxonomy" id="2740835"/>
    <lineage>
        <taxon>Eukaryota</taxon>
        <taxon>Metazoa</taxon>
        <taxon>Ecdysozoa</taxon>
        <taxon>Arthropoda</taxon>
        <taxon>Chelicerata</taxon>
        <taxon>Arachnida</taxon>
        <taxon>Araneae</taxon>
        <taxon>Araneomorphae</taxon>
        <taxon>Entelegynae</taxon>
        <taxon>Araneoidea</taxon>
        <taxon>Nephilidae</taxon>
        <taxon>Trichonephila</taxon>
    </lineage>
</organism>
<protein>
    <submittedName>
        <fullName evidence="1">Uncharacterized protein</fullName>
    </submittedName>
</protein>
<reference evidence="1" key="1">
    <citation type="submission" date="2020-07" db="EMBL/GenBank/DDBJ databases">
        <title>Multicomponent nature underlies the extraordinary mechanical properties of spider dragline silk.</title>
        <authorList>
            <person name="Kono N."/>
            <person name="Nakamura H."/>
            <person name="Mori M."/>
            <person name="Yoshida Y."/>
            <person name="Ohtoshi R."/>
            <person name="Malay A.D."/>
            <person name="Moran D.A.P."/>
            <person name="Tomita M."/>
            <person name="Numata K."/>
            <person name="Arakawa K."/>
        </authorList>
    </citation>
    <scope>NUCLEOTIDE SEQUENCE</scope>
</reference>
<gene>
    <name evidence="1" type="ORF">TNCT_189921</name>
</gene>
<dbReference type="AlphaFoldDB" id="A0A8X6INM5"/>
<dbReference type="Proteomes" id="UP000887116">
    <property type="component" value="Unassembled WGS sequence"/>
</dbReference>